<reference evidence="1" key="1">
    <citation type="submission" date="2016-10" db="EMBL/GenBank/DDBJ databases">
        <authorList>
            <person name="Varghese N."/>
            <person name="Submissions S."/>
        </authorList>
    </citation>
    <scope>NUCLEOTIDE SEQUENCE [LARGE SCALE GENOMIC DNA]</scope>
    <source>
        <strain evidence="1">YR281</strain>
    </source>
</reference>
<gene>
    <name evidence="1" type="ORF">SAMN04487926_11827</name>
</gene>
<evidence type="ECO:0008006" key="3">
    <source>
        <dbReference type="Google" id="ProtNLM"/>
    </source>
</evidence>
<dbReference type="EMBL" id="FNDI01000018">
    <property type="protein sequence ID" value="SDI49972.1"/>
    <property type="molecule type" value="Genomic_DNA"/>
</dbReference>
<evidence type="ECO:0000313" key="2">
    <source>
        <dbReference type="Proteomes" id="UP000198900"/>
    </source>
</evidence>
<protein>
    <recommendedName>
        <fullName evidence="3">Transposase IS4-like domain-containing protein</fullName>
    </recommendedName>
</protein>
<accession>A0A7Z7BAY1</accession>
<dbReference type="Proteomes" id="UP000198900">
    <property type="component" value="Unassembled WGS sequence"/>
</dbReference>
<sequence>MFKKSRKSPVILLYHGHVLMENHSGPVVGAVVSHADVLAKRASALRLLDGVPGAHAKTVGADKAYDIRDFVNDYRARNRDTACRAQR</sequence>
<dbReference type="AlphaFoldDB" id="A0A7Z7BAY1"/>
<comment type="caution">
    <text evidence="1">The sequence shown here is derived from an EMBL/GenBank/DDBJ whole genome shotgun (WGS) entry which is preliminary data.</text>
</comment>
<name>A0A7Z7BAY1_9BURK</name>
<keyword evidence="2" id="KW-1185">Reference proteome</keyword>
<proteinExistence type="predicted"/>
<organism evidence="1 2">
    <name type="scientific">Paraburkholderia steynii</name>
    <dbReference type="NCBI Taxonomy" id="1245441"/>
    <lineage>
        <taxon>Bacteria</taxon>
        <taxon>Pseudomonadati</taxon>
        <taxon>Pseudomonadota</taxon>
        <taxon>Betaproteobacteria</taxon>
        <taxon>Burkholderiales</taxon>
        <taxon>Burkholderiaceae</taxon>
        <taxon>Paraburkholderia</taxon>
    </lineage>
</organism>
<evidence type="ECO:0000313" key="1">
    <source>
        <dbReference type="EMBL" id="SDI49972.1"/>
    </source>
</evidence>